<evidence type="ECO:0000313" key="3">
    <source>
        <dbReference type="Proteomes" id="UP000233766"/>
    </source>
</evidence>
<dbReference type="Proteomes" id="UP000233766">
    <property type="component" value="Unassembled WGS sequence"/>
</dbReference>
<evidence type="ECO:0000256" key="1">
    <source>
        <dbReference type="SAM" id="Phobius"/>
    </source>
</evidence>
<dbReference type="GeneID" id="97468804"/>
<feature type="transmembrane region" description="Helical" evidence="1">
    <location>
        <begin position="7"/>
        <end position="24"/>
    </location>
</feature>
<name>A0A2N3VEV7_9NOCA</name>
<gene>
    <name evidence="2" type="ORF">ATK86_4603</name>
</gene>
<accession>A0A2N3VEV7</accession>
<dbReference type="AlphaFoldDB" id="A0A2N3VEV7"/>
<comment type="caution">
    <text evidence="2">The sequence shown here is derived from an EMBL/GenBank/DDBJ whole genome shotgun (WGS) entry which is preliminary data.</text>
</comment>
<keyword evidence="1" id="KW-1133">Transmembrane helix</keyword>
<protein>
    <submittedName>
        <fullName evidence="2">Uncharacterized protein</fullName>
    </submittedName>
</protein>
<proteinExistence type="predicted"/>
<keyword evidence="1" id="KW-0812">Transmembrane</keyword>
<evidence type="ECO:0000313" key="2">
    <source>
        <dbReference type="EMBL" id="PKV80184.1"/>
    </source>
</evidence>
<sequence length="51" mass="5670">MKPRKSTAILMAAWLSTFVVYLFVKPTDTTAEGPTTFLNAVPTWVNPDANR</sequence>
<keyword evidence="3" id="KW-1185">Reference proteome</keyword>
<reference evidence="2 3" key="1">
    <citation type="submission" date="2017-12" db="EMBL/GenBank/DDBJ databases">
        <title>Sequencing the genomes of 1000 Actinobacteria strains.</title>
        <authorList>
            <person name="Klenk H.-P."/>
        </authorList>
    </citation>
    <scope>NUCLEOTIDE SEQUENCE [LARGE SCALE GENOMIC DNA]</scope>
    <source>
        <strain evidence="2 3">DSM 44489</strain>
    </source>
</reference>
<dbReference type="EMBL" id="PJMW01000002">
    <property type="protein sequence ID" value="PKV80184.1"/>
    <property type="molecule type" value="Genomic_DNA"/>
</dbReference>
<organism evidence="2 3">
    <name type="scientific">Nocardia fluminea</name>
    <dbReference type="NCBI Taxonomy" id="134984"/>
    <lineage>
        <taxon>Bacteria</taxon>
        <taxon>Bacillati</taxon>
        <taxon>Actinomycetota</taxon>
        <taxon>Actinomycetes</taxon>
        <taxon>Mycobacteriales</taxon>
        <taxon>Nocardiaceae</taxon>
        <taxon>Nocardia</taxon>
    </lineage>
</organism>
<keyword evidence="1" id="KW-0472">Membrane</keyword>
<dbReference type="RefSeq" id="WP_170112036.1">
    <property type="nucleotide sequence ID" value="NZ_JBEZZV010000002.1"/>
</dbReference>